<dbReference type="OrthoDB" id="629929at2"/>
<proteinExistence type="predicted"/>
<dbReference type="Pfam" id="PF12833">
    <property type="entry name" value="HTH_18"/>
    <property type="match status" value="1"/>
</dbReference>
<name>A0A3E1NSA0_9BACT</name>
<dbReference type="RefSeq" id="WP_116857564.1">
    <property type="nucleotide sequence ID" value="NZ_QTJV01000019.1"/>
</dbReference>
<dbReference type="GO" id="GO:0043565">
    <property type="term" value="F:sequence-specific DNA binding"/>
    <property type="evidence" value="ECO:0007669"/>
    <property type="project" value="InterPro"/>
</dbReference>
<comment type="caution">
    <text evidence="5">The sequence shown here is derived from an EMBL/GenBank/DDBJ whole genome shotgun (WGS) entry which is preliminary data.</text>
</comment>
<dbReference type="AlphaFoldDB" id="A0A3E1NSA0"/>
<gene>
    <name evidence="5" type="ORF">DXN04_32355</name>
</gene>
<feature type="domain" description="HTH araC/xylS-type" evidence="4">
    <location>
        <begin position="185"/>
        <end position="291"/>
    </location>
</feature>
<dbReference type="PROSITE" id="PS01124">
    <property type="entry name" value="HTH_ARAC_FAMILY_2"/>
    <property type="match status" value="1"/>
</dbReference>
<keyword evidence="1" id="KW-0805">Transcription regulation</keyword>
<evidence type="ECO:0000259" key="4">
    <source>
        <dbReference type="PROSITE" id="PS01124"/>
    </source>
</evidence>
<protein>
    <submittedName>
        <fullName evidence="5">AraC family transcriptional regulator</fullName>
    </submittedName>
</protein>
<dbReference type="Proteomes" id="UP000261174">
    <property type="component" value="Unassembled WGS sequence"/>
</dbReference>
<dbReference type="Gene3D" id="1.10.10.60">
    <property type="entry name" value="Homeodomain-like"/>
    <property type="match status" value="1"/>
</dbReference>
<evidence type="ECO:0000313" key="6">
    <source>
        <dbReference type="Proteomes" id="UP000261174"/>
    </source>
</evidence>
<accession>A0A3E1NSA0</accession>
<evidence type="ECO:0000256" key="3">
    <source>
        <dbReference type="ARBA" id="ARBA00023163"/>
    </source>
</evidence>
<keyword evidence="6" id="KW-1185">Reference proteome</keyword>
<dbReference type="PANTHER" id="PTHR43280:SF32">
    <property type="entry name" value="TRANSCRIPTIONAL REGULATORY PROTEIN"/>
    <property type="match status" value="1"/>
</dbReference>
<dbReference type="PANTHER" id="PTHR43280">
    <property type="entry name" value="ARAC-FAMILY TRANSCRIPTIONAL REGULATOR"/>
    <property type="match status" value="1"/>
</dbReference>
<dbReference type="SMART" id="SM00342">
    <property type="entry name" value="HTH_ARAC"/>
    <property type="match status" value="1"/>
</dbReference>
<dbReference type="GO" id="GO:0003700">
    <property type="term" value="F:DNA-binding transcription factor activity"/>
    <property type="evidence" value="ECO:0007669"/>
    <property type="project" value="InterPro"/>
</dbReference>
<organism evidence="5 6">
    <name type="scientific">Chitinophaga silvisoli</name>
    <dbReference type="NCBI Taxonomy" id="2291814"/>
    <lineage>
        <taxon>Bacteria</taxon>
        <taxon>Pseudomonadati</taxon>
        <taxon>Bacteroidota</taxon>
        <taxon>Chitinophagia</taxon>
        <taxon>Chitinophagales</taxon>
        <taxon>Chitinophagaceae</taxon>
        <taxon>Chitinophaga</taxon>
    </lineage>
</organism>
<sequence>MATQTISRIPTCMGADLKSKGFKVQEVSGIVPAAEIHARRDYYKIIMVTGDFTLKFGDKSVEMDGTYLFFANPNVYHTIVPRSLERSGYACVFTEDFIAGRELTELLQHSPLFRSSEFPVLPLNQDQVAFLTGIYKKMLSVYDSAYEHRDDLFRNCIELIVHEALQIQPANLDLREHNAAARMTRSFLELLEKQFPIDNPAEPLKLRTAQDFAQSLSVHINYLNRTVKAVTGKPTSVLIAERITAEAKALLQHTNWSVADIAYGLGFEYPTYFNNYFKRVTGTTPNAIRFENHK</sequence>
<keyword evidence="2" id="KW-0238">DNA-binding</keyword>
<dbReference type="EMBL" id="QTJV01000019">
    <property type="protein sequence ID" value="RFM30805.1"/>
    <property type="molecule type" value="Genomic_DNA"/>
</dbReference>
<dbReference type="InterPro" id="IPR018060">
    <property type="entry name" value="HTH_AraC"/>
</dbReference>
<keyword evidence="3" id="KW-0804">Transcription</keyword>
<evidence type="ECO:0000313" key="5">
    <source>
        <dbReference type="EMBL" id="RFM30805.1"/>
    </source>
</evidence>
<evidence type="ECO:0000256" key="1">
    <source>
        <dbReference type="ARBA" id="ARBA00023015"/>
    </source>
</evidence>
<dbReference type="SUPFAM" id="SSF46689">
    <property type="entry name" value="Homeodomain-like"/>
    <property type="match status" value="1"/>
</dbReference>
<dbReference type="InterPro" id="IPR009057">
    <property type="entry name" value="Homeodomain-like_sf"/>
</dbReference>
<evidence type="ECO:0000256" key="2">
    <source>
        <dbReference type="ARBA" id="ARBA00023125"/>
    </source>
</evidence>
<reference evidence="5 6" key="1">
    <citation type="submission" date="2018-08" db="EMBL/GenBank/DDBJ databases">
        <title>Chitinophaga sp. K20C18050901, a novel bacterium isolated from forest soil.</title>
        <authorList>
            <person name="Wang C."/>
        </authorList>
    </citation>
    <scope>NUCLEOTIDE SEQUENCE [LARGE SCALE GENOMIC DNA]</scope>
    <source>
        <strain evidence="5 6">K20C18050901</strain>
    </source>
</reference>